<evidence type="ECO:0000313" key="5">
    <source>
        <dbReference type="EMBL" id="MDT9592861.1"/>
    </source>
</evidence>
<evidence type="ECO:0000256" key="1">
    <source>
        <dbReference type="ARBA" id="ARBA00023015"/>
    </source>
</evidence>
<feature type="domain" description="HTH gntR-type" evidence="4">
    <location>
        <begin position="7"/>
        <end position="77"/>
    </location>
</feature>
<dbReference type="InterPro" id="IPR036390">
    <property type="entry name" value="WH_DNA-bd_sf"/>
</dbReference>
<evidence type="ECO:0000313" key="6">
    <source>
        <dbReference type="Proteomes" id="UP001268542"/>
    </source>
</evidence>
<dbReference type="Pfam" id="PF07702">
    <property type="entry name" value="UTRA"/>
    <property type="match status" value="1"/>
</dbReference>
<evidence type="ECO:0000259" key="4">
    <source>
        <dbReference type="PROSITE" id="PS50949"/>
    </source>
</evidence>
<accession>A0ABU3PUG0</accession>
<evidence type="ECO:0000256" key="3">
    <source>
        <dbReference type="ARBA" id="ARBA00023163"/>
    </source>
</evidence>
<dbReference type="Gene3D" id="1.10.10.10">
    <property type="entry name" value="Winged helix-like DNA-binding domain superfamily/Winged helix DNA-binding domain"/>
    <property type="match status" value="1"/>
</dbReference>
<proteinExistence type="predicted"/>
<dbReference type="Gene3D" id="3.40.1410.10">
    <property type="entry name" value="Chorismate lyase-like"/>
    <property type="match status" value="1"/>
</dbReference>
<evidence type="ECO:0000256" key="2">
    <source>
        <dbReference type="ARBA" id="ARBA00023125"/>
    </source>
</evidence>
<gene>
    <name evidence="5" type="ORF">RDV89_07265</name>
</gene>
<dbReference type="InterPro" id="IPR036388">
    <property type="entry name" value="WH-like_DNA-bd_sf"/>
</dbReference>
<dbReference type="SUPFAM" id="SSF46785">
    <property type="entry name" value="Winged helix' DNA-binding domain"/>
    <property type="match status" value="1"/>
</dbReference>
<keyword evidence="1" id="KW-0805">Transcription regulation</keyword>
<dbReference type="PROSITE" id="PS50949">
    <property type="entry name" value="HTH_GNTR"/>
    <property type="match status" value="1"/>
</dbReference>
<dbReference type="InterPro" id="IPR011663">
    <property type="entry name" value="UTRA"/>
</dbReference>
<comment type="caution">
    <text evidence="5">The sequence shown here is derived from an EMBL/GenBank/DDBJ whole genome shotgun (WGS) entry which is preliminary data.</text>
</comment>
<dbReference type="InterPro" id="IPR050679">
    <property type="entry name" value="Bact_HTH_transcr_reg"/>
</dbReference>
<dbReference type="CDD" id="cd07377">
    <property type="entry name" value="WHTH_GntR"/>
    <property type="match status" value="1"/>
</dbReference>
<dbReference type="EMBL" id="JAVYII010000003">
    <property type="protein sequence ID" value="MDT9592861.1"/>
    <property type="molecule type" value="Genomic_DNA"/>
</dbReference>
<organism evidence="5 6">
    <name type="scientific">Nocardioides imazamoxiresistens</name>
    <dbReference type="NCBI Taxonomy" id="3231893"/>
    <lineage>
        <taxon>Bacteria</taxon>
        <taxon>Bacillati</taxon>
        <taxon>Actinomycetota</taxon>
        <taxon>Actinomycetes</taxon>
        <taxon>Propionibacteriales</taxon>
        <taxon>Nocardioidaceae</taxon>
        <taxon>Nocardioides</taxon>
    </lineage>
</organism>
<dbReference type="Pfam" id="PF00392">
    <property type="entry name" value="GntR"/>
    <property type="match status" value="1"/>
</dbReference>
<dbReference type="InterPro" id="IPR000524">
    <property type="entry name" value="Tscrpt_reg_HTH_GntR"/>
</dbReference>
<dbReference type="PRINTS" id="PR00035">
    <property type="entry name" value="HTHGNTR"/>
</dbReference>
<keyword evidence="6" id="KW-1185">Reference proteome</keyword>
<name>A0ABU3PUG0_9ACTN</name>
<dbReference type="SMART" id="SM00345">
    <property type="entry name" value="HTH_GNTR"/>
    <property type="match status" value="1"/>
</dbReference>
<dbReference type="SUPFAM" id="SSF64288">
    <property type="entry name" value="Chorismate lyase-like"/>
    <property type="match status" value="1"/>
</dbReference>
<dbReference type="Proteomes" id="UP001268542">
    <property type="component" value="Unassembled WGS sequence"/>
</dbReference>
<reference evidence="5 6" key="1">
    <citation type="submission" date="2023-08" db="EMBL/GenBank/DDBJ databases">
        <title>Nocardioides seae sp. nov., a bacterium isolated from a soil.</title>
        <authorList>
            <person name="Wang X."/>
        </authorList>
    </citation>
    <scope>NUCLEOTIDE SEQUENCE [LARGE SCALE GENOMIC DNA]</scope>
    <source>
        <strain evidence="5 6">YZH12</strain>
    </source>
</reference>
<dbReference type="SMART" id="SM00866">
    <property type="entry name" value="UTRA"/>
    <property type="match status" value="1"/>
</dbReference>
<dbReference type="RefSeq" id="WP_315732294.1">
    <property type="nucleotide sequence ID" value="NZ_JAVYII010000003.1"/>
</dbReference>
<keyword evidence="3" id="KW-0804">Transcription</keyword>
<protein>
    <submittedName>
        <fullName evidence="5">GntR family transcriptional regulator</fullName>
    </submittedName>
</protein>
<sequence length="256" mass="27396">MDETEGGAVAEEVRRRLLRTIASGALGPGDRLGTERELAERFGVARATLRSALVPLHRAGVLERRTGRGGGTFVRGGVIEREAAERLGLPERLESGGHPSATVVLGARVRPATPTERALLELEAGTAGTGDPQVAEVERLRFADALPLSVETARFPAALVPGLVDGRLDGSLYDLLADHHGLRPDVAEEQITVVHATPAEAENLEVPVGAPLLHLLRVARTAVGTPFELSDDLFRADRVRLVARRDAADRHEVTLR</sequence>
<dbReference type="PANTHER" id="PTHR44846">
    <property type="entry name" value="MANNOSYL-D-GLYCERATE TRANSPORT/METABOLISM SYSTEM REPRESSOR MNGR-RELATED"/>
    <property type="match status" value="1"/>
</dbReference>
<keyword evidence="2" id="KW-0238">DNA-binding</keyword>
<dbReference type="InterPro" id="IPR028978">
    <property type="entry name" value="Chorismate_lyase_/UTRA_dom_sf"/>
</dbReference>